<dbReference type="PANTHER" id="PTHR22916:SF3">
    <property type="entry name" value="UDP-GLCNAC:BETAGAL BETA-1,3-N-ACETYLGLUCOSAMINYLTRANSFERASE-LIKE PROTEIN 1"/>
    <property type="match status" value="1"/>
</dbReference>
<reference evidence="2 3" key="1">
    <citation type="submission" date="2018-01" db="EMBL/GenBank/DDBJ databases">
        <title>Metagenomic assembled genomes from two thermal pools in the Uzon Caldera, Kamchatka, Russia.</title>
        <authorList>
            <person name="Wilkins L."/>
            <person name="Ettinger C."/>
        </authorList>
    </citation>
    <scope>NUCLEOTIDE SEQUENCE [LARGE SCALE GENOMIC DNA]</scope>
    <source>
        <strain evidence="2">ZAV-02</strain>
    </source>
</reference>
<name>A0A2J6WYS3_9CHLR</name>
<dbReference type="AlphaFoldDB" id="A0A2J6WYS3"/>
<sequence>MTEPLFSIITITLNCAADAERTARSVLAQTFPEVEYLVKDGCSTDGTPERLRALGVRVIVSPDSGIFDAMNQGLIYARGRYVCFLNAGDVFSSPHVLHIVADALARYGEPDFLYGDVRSLVDHPFLGTGTNGSGRLIRYPDRLSRFWLYRKMICHQVWFVRREIYAAQPFATDYRILADYAYLLDMVLHRRVRYAHITHELAIFDGGGTSTRSSPRRDAERARALASVYTLWERWLYETVFGGMRWLNRTLIYPVIPLLPERLRARLSGL</sequence>
<evidence type="ECO:0000313" key="3">
    <source>
        <dbReference type="Proteomes" id="UP000243376"/>
    </source>
</evidence>
<dbReference type="Pfam" id="PF00535">
    <property type="entry name" value="Glycos_transf_2"/>
    <property type="match status" value="1"/>
</dbReference>
<accession>A0A2J6WYS3</accession>
<dbReference type="Gene3D" id="3.90.550.10">
    <property type="entry name" value="Spore Coat Polysaccharide Biosynthesis Protein SpsA, Chain A"/>
    <property type="match status" value="1"/>
</dbReference>
<feature type="domain" description="Glycosyltransferase 2-like" evidence="1">
    <location>
        <begin position="7"/>
        <end position="108"/>
    </location>
</feature>
<comment type="caution">
    <text evidence="2">The sequence shown here is derived from an EMBL/GenBank/DDBJ whole genome shotgun (WGS) entry which is preliminary data.</text>
</comment>
<dbReference type="Proteomes" id="UP000243376">
    <property type="component" value="Unassembled WGS sequence"/>
</dbReference>
<dbReference type="SUPFAM" id="SSF53448">
    <property type="entry name" value="Nucleotide-diphospho-sugar transferases"/>
    <property type="match status" value="1"/>
</dbReference>
<proteinExistence type="predicted"/>
<dbReference type="PANTHER" id="PTHR22916">
    <property type="entry name" value="GLYCOSYLTRANSFERASE"/>
    <property type="match status" value="1"/>
</dbReference>
<evidence type="ECO:0000259" key="1">
    <source>
        <dbReference type="Pfam" id="PF00535"/>
    </source>
</evidence>
<dbReference type="GO" id="GO:0016758">
    <property type="term" value="F:hexosyltransferase activity"/>
    <property type="evidence" value="ECO:0007669"/>
    <property type="project" value="UniProtKB-ARBA"/>
</dbReference>
<keyword evidence="2" id="KW-0808">Transferase</keyword>
<organism evidence="2 3">
    <name type="scientific">Chloroflexus aggregans</name>
    <dbReference type="NCBI Taxonomy" id="152260"/>
    <lineage>
        <taxon>Bacteria</taxon>
        <taxon>Bacillati</taxon>
        <taxon>Chloroflexota</taxon>
        <taxon>Chloroflexia</taxon>
        <taxon>Chloroflexales</taxon>
        <taxon>Chloroflexineae</taxon>
        <taxon>Chloroflexaceae</taxon>
        <taxon>Chloroflexus</taxon>
    </lineage>
</organism>
<dbReference type="InterPro" id="IPR029044">
    <property type="entry name" value="Nucleotide-diphossugar_trans"/>
</dbReference>
<gene>
    <name evidence="2" type="ORF">C0184_12850</name>
</gene>
<protein>
    <submittedName>
        <fullName evidence="2">Glycosyltransferase</fullName>
    </submittedName>
</protein>
<dbReference type="EMBL" id="PNIQ01000858">
    <property type="protein sequence ID" value="PMP76515.1"/>
    <property type="molecule type" value="Genomic_DNA"/>
</dbReference>
<dbReference type="CDD" id="cd06433">
    <property type="entry name" value="GT_2_WfgS_like"/>
    <property type="match status" value="1"/>
</dbReference>
<evidence type="ECO:0000313" key="2">
    <source>
        <dbReference type="EMBL" id="PMP76515.1"/>
    </source>
</evidence>
<dbReference type="InterPro" id="IPR001173">
    <property type="entry name" value="Glyco_trans_2-like"/>
</dbReference>